<dbReference type="EMBL" id="FNIE01000004">
    <property type="protein sequence ID" value="SDN51261.1"/>
    <property type="molecule type" value="Genomic_DNA"/>
</dbReference>
<accession>A0A1H0C002</accession>
<dbReference type="InterPro" id="IPR006328">
    <property type="entry name" value="2-HAD"/>
</dbReference>
<gene>
    <name evidence="3" type="ORF">SAMN05216259_104371</name>
</gene>
<dbReference type="Pfam" id="PF00702">
    <property type="entry name" value="Hydrolase"/>
    <property type="match status" value="1"/>
</dbReference>
<dbReference type="Gene3D" id="3.40.50.1000">
    <property type="entry name" value="HAD superfamily/HAD-like"/>
    <property type="match status" value="1"/>
</dbReference>
<dbReference type="CDD" id="cd02588">
    <property type="entry name" value="HAD_L2-DEX"/>
    <property type="match status" value="1"/>
</dbReference>
<dbReference type="OrthoDB" id="3774052at2"/>
<dbReference type="NCBIfam" id="TIGR01493">
    <property type="entry name" value="HAD-SF-IA-v2"/>
    <property type="match status" value="1"/>
</dbReference>
<sequence>MSRVIAFDVNETLLDLRGLDGPFTAAFGSAALRPQWFALMLQLSFAGGLTGAYTDFTTAQHAALRMLAEREGTELGDAAAERIVRGMTELPAYPEVAAALGRLRGTGVQVVALTNSPEAVARAQLAYAGLSDLFDRVVSADAVRHLKPAPQPYLHVAEVCGVPAAEVRLVAAHWWDVAGALEAGCRAAFVSRPGQVLSPLGPRPDIVAPDIAGVVDALTAAG</sequence>
<dbReference type="Proteomes" id="UP000199341">
    <property type="component" value="Unassembled WGS sequence"/>
</dbReference>
<dbReference type="NCBIfam" id="TIGR01428">
    <property type="entry name" value="HAD_type_II"/>
    <property type="match status" value="1"/>
</dbReference>
<dbReference type="InterPro" id="IPR036412">
    <property type="entry name" value="HAD-like_sf"/>
</dbReference>
<dbReference type="AlphaFoldDB" id="A0A1H0C002"/>
<dbReference type="SFLD" id="SFLDS00003">
    <property type="entry name" value="Haloacid_Dehalogenase"/>
    <property type="match status" value="1"/>
</dbReference>
<reference evidence="3 4" key="1">
    <citation type="submission" date="2016-10" db="EMBL/GenBank/DDBJ databases">
        <authorList>
            <person name="de Groot N.N."/>
        </authorList>
    </citation>
    <scope>NUCLEOTIDE SEQUENCE [LARGE SCALE GENOMIC DNA]</scope>
    <source>
        <strain evidence="3 4">CGMCC 4.2022</strain>
    </source>
</reference>
<dbReference type="InterPro" id="IPR051540">
    <property type="entry name" value="S-2-haloacid_dehalogenase"/>
</dbReference>
<organism evidence="3 4">
    <name type="scientific">Actinacidiphila guanduensis</name>
    <dbReference type="NCBI Taxonomy" id="310781"/>
    <lineage>
        <taxon>Bacteria</taxon>
        <taxon>Bacillati</taxon>
        <taxon>Actinomycetota</taxon>
        <taxon>Actinomycetes</taxon>
        <taxon>Kitasatosporales</taxon>
        <taxon>Streptomycetaceae</taxon>
        <taxon>Actinacidiphila</taxon>
    </lineage>
</organism>
<proteinExistence type="inferred from homology"/>
<keyword evidence="2" id="KW-0378">Hydrolase</keyword>
<dbReference type="RefSeq" id="WP_093784132.1">
    <property type="nucleotide sequence ID" value="NZ_FNIE01000004.1"/>
</dbReference>
<dbReference type="InterPro" id="IPR006439">
    <property type="entry name" value="HAD-SF_hydro_IA"/>
</dbReference>
<dbReference type="STRING" id="310781.SAMN05216259_104371"/>
<dbReference type="SUPFAM" id="SSF56784">
    <property type="entry name" value="HAD-like"/>
    <property type="match status" value="1"/>
</dbReference>
<dbReference type="GO" id="GO:0019120">
    <property type="term" value="F:hydrolase activity, acting on acid halide bonds, in C-halide compounds"/>
    <property type="evidence" value="ECO:0007669"/>
    <property type="project" value="InterPro"/>
</dbReference>
<keyword evidence="4" id="KW-1185">Reference proteome</keyword>
<dbReference type="PRINTS" id="PR00413">
    <property type="entry name" value="HADHALOGNASE"/>
</dbReference>
<protein>
    <submittedName>
        <fullName evidence="3">2-haloacid dehalogenase</fullName>
    </submittedName>
</protein>
<dbReference type="PANTHER" id="PTHR43316">
    <property type="entry name" value="HYDROLASE, HALOACID DELAHOGENASE-RELATED"/>
    <property type="match status" value="1"/>
</dbReference>
<evidence type="ECO:0000313" key="3">
    <source>
        <dbReference type="EMBL" id="SDN51261.1"/>
    </source>
</evidence>
<dbReference type="PANTHER" id="PTHR43316:SF3">
    <property type="entry name" value="HALOACID DEHALOGENASE, TYPE II (AFU_ORTHOLOGUE AFUA_2G07750)-RELATED"/>
    <property type="match status" value="1"/>
</dbReference>
<dbReference type="SFLD" id="SFLDG01129">
    <property type="entry name" value="C1.5:_HAD__Beta-PGM__Phosphata"/>
    <property type="match status" value="1"/>
</dbReference>
<dbReference type="Gene3D" id="1.10.150.240">
    <property type="entry name" value="Putative phosphatase, domain 2"/>
    <property type="match status" value="1"/>
</dbReference>
<dbReference type="InterPro" id="IPR023198">
    <property type="entry name" value="PGP-like_dom2"/>
</dbReference>
<name>A0A1H0C002_9ACTN</name>
<evidence type="ECO:0000313" key="4">
    <source>
        <dbReference type="Proteomes" id="UP000199341"/>
    </source>
</evidence>
<evidence type="ECO:0000256" key="1">
    <source>
        <dbReference type="ARBA" id="ARBA00008106"/>
    </source>
</evidence>
<comment type="similarity">
    <text evidence="1">Belongs to the HAD-like hydrolase superfamily. S-2-haloalkanoic acid dehalogenase family.</text>
</comment>
<dbReference type="InterPro" id="IPR023214">
    <property type="entry name" value="HAD_sf"/>
</dbReference>
<evidence type="ECO:0000256" key="2">
    <source>
        <dbReference type="ARBA" id="ARBA00022801"/>
    </source>
</evidence>